<comment type="caution">
    <text evidence="2">The sequence shown here is derived from an EMBL/GenBank/DDBJ whole genome shotgun (WGS) entry which is preliminary data.</text>
</comment>
<proteinExistence type="predicted"/>
<name>A0A367EV41_9ACTN</name>
<gene>
    <name evidence="2" type="ORF">DTL70_16050</name>
</gene>
<organism evidence="2 3">
    <name type="scientific">Streptomyces diacarni</name>
    <dbReference type="NCBI Taxonomy" id="2800381"/>
    <lineage>
        <taxon>Bacteria</taxon>
        <taxon>Bacillati</taxon>
        <taxon>Actinomycetota</taxon>
        <taxon>Actinomycetes</taxon>
        <taxon>Kitasatosporales</taxon>
        <taxon>Streptomycetaceae</taxon>
        <taxon>Streptomyces</taxon>
    </lineage>
</organism>
<dbReference type="EMBL" id="QOIN01000045">
    <property type="protein sequence ID" value="RCG21988.1"/>
    <property type="molecule type" value="Genomic_DNA"/>
</dbReference>
<evidence type="ECO:0000313" key="3">
    <source>
        <dbReference type="Proteomes" id="UP000252914"/>
    </source>
</evidence>
<reference evidence="2 3" key="1">
    <citation type="submission" date="2018-06" db="EMBL/GenBank/DDBJ databases">
        <title>Streptomyces reniochalinae sp. nov. and Streptomyces diacarnus sp. nov. from marine sponges.</title>
        <authorList>
            <person name="Li L."/>
        </authorList>
    </citation>
    <scope>NUCLEOTIDE SEQUENCE [LARGE SCALE GENOMIC DNA]</scope>
    <source>
        <strain evidence="2 3">LHW51701</strain>
    </source>
</reference>
<keyword evidence="1" id="KW-1133">Transmembrane helix</keyword>
<keyword evidence="1" id="KW-0812">Transmembrane</keyword>
<feature type="transmembrane region" description="Helical" evidence="1">
    <location>
        <begin position="32"/>
        <end position="53"/>
    </location>
</feature>
<keyword evidence="3" id="KW-1185">Reference proteome</keyword>
<evidence type="ECO:0000256" key="1">
    <source>
        <dbReference type="SAM" id="Phobius"/>
    </source>
</evidence>
<dbReference type="AlphaFoldDB" id="A0A367EV41"/>
<protein>
    <submittedName>
        <fullName evidence="2">Uncharacterized protein</fullName>
    </submittedName>
</protein>
<keyword evidence="1" id="KW-0472">Membrane</keyword>
<dbReference type="RefSeq" id="WP_114022628.1">
    <property type="nucleotide sequence ID" value="NZ_JBEYTF010000031.1"/>
</dbReference>
<sequence>MDSNEPLFKHNPRRGFNQNRHVLNWKNPTGRFLIVLFWVGAVVIGLLALTHAGPFAPPPESSP</sequence>
<accession>A0A367EV41</accession>
<dbReference type="Proteomes" id="UP000252914">
    <property type="component" value="Unassembled WGS sequence"/>
</dbReference>
<evidence type="ECO:0000313" key="2">
    <source>
        <dbReference type="EMBL" id="RCG21988.1"/>
    </source>
</evidence>